<reference evidence="12 13" key="1">
    <citation type="submission" date="2021-01" db="EMBL/GenBank/DDBJ databases">
        <title>Streptomyces acididurans sp. nov., isolated from a peat swamp forest soil.</title>
        <authorList>
            <person name="Chantavorakit T."/>
            <person name="Duangmal K."/>
        </authorList>
    </citation>
    <scope>NUCLEOTIDE SEQUENCE [LARGE SCALE GENOMIC DNA]</scope>
    <source>
        <strain evidence="12 13">KK5PA1</strain>
    </source>
</reference>
<protein>
    <recommendedName>
        <fullName evidence="7">Histidine/lysine/arginine/ornithine transport system permease protein HisM</fullName>
    </recommendedName>
</protein>
<dbReference type="PANTHER" id="PTHR30450:SF2">
    <property type="entry name" value="ABC TRANSPORTER PERMEASE PROTEIN"/>
    <property type="match status" value="1"/>
</dbReference>
<organism evidence="12 13">
    <name type="scientific">Actinacidiphila acididurans</name>
    <dbReference type="NCBI Taxonomy" id="2784346"/>
    <lineage>
        <taxon>Bacteria</taxon>
        <taxon>Bacillati</taxon>
        <taxon>Actinomycetota</taxon>
        <taxon>Actinomycetes</taxon>
        <taxon>Kitasatosporales</taxon>
        <taxon>Streptomycetaceae</taxon>
        <taxon>Actinacidiphila</taxon>
    </lineage>
</organism>
<dbReference type="CDD" id="cd06261">
    <property type="entry name" value="TM_PBP2"/>
    <property type="match status" value="1"/>
</dbReference>
<evidence type="ECO:0000256" key="8">
    <source>
        <dbReference type="ARBA" id="ARBA00046835"/>
    </source>
</evidence>
<keyword evidence="5 9" id="KW-1133">Transmembrane helix</keyword>
<proteinExistence type="inferred from homology"/>
<dbReference type="PANTHER" id="PTHR30450">
    <property type="entry name" value="ABC TRANSPORTER PERMEASE"/>
    <property type="match status" value="1"/>
</dbReference>
<accession>A0ABS2TJS4</accession>
<feature type="transmembrane region" description="Helical" evidence="9">
    <location>
        <begin position="63"/>
        <end position="83"/>
    </location>
</feature>
<comment type="subunit">
    <text evidence="8">The HisPMQJ complex is composed of two ATP-binding proteins (HisP), two transmembrane proteins (HisM and HisQ) and a solute-binding protein (HisJ). The HisPMQ-ArgT complex is composed of two ATP-binding proteins (HisP), two transmembrane proteins (HisM and HisQ) and a solute-binding protein (ArgT).</text>
</comment>
<dbReference type="InterPro" id="IPR000515">
    <property type="entry name" value="MetI-like"/>
</dbReference>
<evidence type="ECO:0000256" key="5">
    <source>
        <dbReference type="ARBA" id="ARBA00022989"/>
    </source>
</evidence>
<dbReference type="Proteomes" id="UP000749040">
    <property type="component" value="Unassembled WGS sequence"/>
</dbReference>
<evidence type="ECO:0000256" key="7">
    <source>
        <dbReference type="ARBA" id="ARBA00039779"/>
    </source>
</evidence>
<evidence type="ECO:0000256" key="4">
    <source>
        <dbReference type="ARBA" id="ARBA00022692"/>
    </source>
</evidence>
<keyword evidence="2 9" id="KW-0813">Transport</keyword>
<keyword evidence="13" id="KW-1185">Reference proteome</keyword>
<evidence type="ECO:0000256" key="2">
    <source>
        <dbReference type="ARBA" id="ARBA00022448"/>
    </source>
</evidence>
<dbReference type="InterPro" id="IPR051322">
    <property type="entry name" value="AA_ABC_Transporter_Permease"/>
</dbReference>
<evidence type="ECO:0000313" key="12">
    <source>
        <dbReference type="EMBL" id="MBM9503595.1"/>
    </source>
</evidence>
<evidence type="ECO:0000256" key="3">
    <source>
        <dbReference type="ARBA" id="ARBA00022475"/>
    </source>
</evidence>
<evidence type="ECO:0000256" key="10">
    <source>
        <dbReference type="SAM" id="MobiDB-lite"/>
    </source>
</evidence>
<dbReference type="NCBIfam" id="TIGR01726">
    <property type="entry name" value="HEQRo_perm_3TM"/>
    <property type="match status" value="1"/>
</dbReference>
<evidence type="ECO:0000256" key="1">
    <source>
        <dbReference type="ARBA" id="ARBA00004651"/>
    </source>
</evidence>
<feature type="compositionally biased region" description="Low complexity" evidence="10">
    <location>
        <begin position="17"/>
        <end position="33"/>
    </location>
</feature>
<keyword evidence="6 9" id="KW-0472">Membrane</keyword>
<feature type="domain" description="ABC transmembrane type-1" evidence="11">
    <location>
        <begin position="103"/>
        <end position="304"/>
    </location>
</feature>
<dbReference type="InterPro" id="IPR035906">
    <property type="entry name" value="MetI-like_sf"/>
</dbReference>
<comment type="caution">
    <text evidence="12">The sequence shown here is derived from an EMBL/GenBank/DDBJ whole genome shotgun (WGS) entry which is preliminary data.</text>
</comment>
<dbReference type="PROSITE" id="PS50928">
    <property type="entry name" value="ABC_TM1"/>
    <property type="match status" value="1"/>
</dbReference>
<dbReference type="Pfam" id="PF00528">
    <property type="entry name" value="BPD_transp_1"/>
    <property type="match status" value="1"/>
</dbReference>
<feature type="transmembrane region" description="Helical" evidence="9">
    <location>
        <begin position="285"/>
        <end position="307"/>
    </location>
</feature>
<feature type="region of interest" description="Disordered" evidence="10">
    <location>
        <begin position="1"/>
        <end position="33"/>
    </location>
</feature>
<keyword evidence="4 9" id="KW-0812">Transmembrane</keyword>
<name>A0ABS2TJS4_9ACTN</name>
<comment type="subcellular location">
    <subcellularLocation>
        <location evidence="1 9">Cell membrane</location>
        <topology evidence="1 9">Multi-pass membrane protein</topology>
    </subcellularLocation>
</comment>
<keyword evidence="3" id="KW-1003">Cell membrane</keyword>
<evidence type="ECO:0000256" key="9">
    <source>
        <dbReference type="RuleBase" id="RU363032"/>
    </source>
</evidence>
<evidence type="ECO:0000256" key="6">
    <source>
        <dbReference type="ARBA" id="ARBA00023136"/>
    </source>
</evidence>
<feature type="compositionally biased region" description="Basic and acidic residues" evidence="10">
    <location>
        <begin position="1"/>
        <end position="10"/>
    </location>
</feature>
<gene>
    <name evidence="12" type="ORF">ITX44_03430</name>
</gene>
<sequence length="340" mass="37041">MTENFEKEPVDTPATGSPEAEVPATPATADTAPTSAAPAVAAAPAAAPYEPIRAIPVRHYGRWISAVIVVALLAALAYGFSQGDIIWGTVGDKLFDKTIVQGAWHTILISVCAMLMGVVLGLVLAVMRLSNNPVTSSVAWLYIWFFRGTPVYVQLLMWFNLSLIFPVINLMPLYKNNTVAIMTPFVAALLGLGLNEGAYMAEIVRAGIQSVDLGQTEAAHALGMTGSRTMRRIVMPQAMRLIVPPTGNEFINMLKTSSLVSVVQYTELLRAASNIGSDTTAIMEMYFVACIWYLAITSVFSVGQYYMERYYARGSQRSLPPTPWQKVRANLTTVRRPKVA</sequence>
<feature type="transmembrane region" description="Helical" evidence="9">
    <location>
        <begin position="139"/>
        <end position="159"/>
    </location>
</feature>
<dbReference type="InterPro" id="IPR010065">
    <property type="entry name" value="AA_ABC_transptr_permease_3TM"/>
</dbReference>
<dbReference type="SUPFAM" id="SSF161098">
    <property type="entry name" value="MetI-like"/>
    <property type="match status" value="1"/>
</dbReference>
<evidence type="ECO:0000259" key="11">
    <source>
        <dbReference type="PROSITE" id="PS50928"/>
    </source>
</evidence>
<feature type="transmembrane region" description="Helical" evidence="9">
    <location>
        <begin position="179"/>
        <end position="195"/>
    </location>
</feature>
<comment type="similarity">
    <text evidence="9">Belongs to the binding-protein-dependent transport system permease family.</text>
</comment>
<feature type="transmembrane region" description="Helical" evidence="9">
    <location>
        <begin position="103"/>
        <end position="127"/>
    </location>
</feature>
<dbReference type="Gene3D" id="1.10.3720.10">
    <property type="entry name" value="MetI-like"/>
    <property type="match status" value="1"/>
</dbReference>
<dbReference type="EMBL" id="JADKYB010000002">
    <property type="protein sequence ID" value="MBM9503595.1"/>
    <property type="molecule type" value="Genomic_DNA"/>
</dbReference>
<evidence type="ECO:0000313" key="13">
    <source>
        <dbReference type="Proteomes" id="UP000749040"/>
    </source>
</evidence>